<proteinExistence type="predicted"/>
<sequence>MTLPGSSTGALRGAVDLSSLGRPAPAPPQQTTSGGSALLQEVTDATFEEAFLATREVPALFVLWDGQADQTRGAVDAAVTAAQSYPGRLRVCAVDVRTAPKMAQAFGVQQIPVTMAIIAGQPVPLFAGVQPADQLRQICDQVLQLAAQNGVTGRFEPGVPEESAPVDSPLPAAHAKAYEAIEAGDYRAAAAAYEQALKENPGDVDAKAGLAQVSLLCRLDGVDVAAAREAAAQHPQDVDAQLLVADLDLSGGHVEDAFARLIDLVRATSEEDRERARQHLLDLFEVVGAADERVSKARRALMSALF</sequence>
<dbReference type="Pfam" id="PF14561">
    <property type="entry name" value="TPR_20"/>
    <property type="match status" value="1"/>
</dbReference>
<evidence type="ECO:0000313" key="1">
    <source>
        <dbReference type="EMBL" id="GAB76670.1"/>
    </source>
</evidence>
<keyword evidence="2" id="KW-1185">Reference proteome</keyword>
<organism evidence="1 2">
    <name type="scientific">Austwickia chelonae NBRC 105200</name>
    <dbReference type="NCBI Taxonomy" id="1184607"/>
    <lineage>
        <taxon>Bacteria</taxon>
        <taxon>Bacillati</taxon>
        <taxon>Actinomycetota</taxon>
        <taxon>Actinomycetes</taxon>
        <taxon>Micrococcales</taxon>
        <taxon>Dermatophilaceae</taxon>
        <taxon>Austwickia</taxon>
    </lineage>
</organism>
<name>K6VMS0_9MICO</name>
<dbReference type="Gene3D" id="1.25.40.10">
    <property type="entry name" value="Tetratricopeptide repeat domain"/>
    <property type="match status" value="1"/>
</dbReference>
<accession>K6VMS0</accession>
<dbReference type="eggNOG" id="COG3118">
    <property type="taxonomic scope" value="Bacteria"/>
</dbReference>
<gene>
    <name evidence="1" type="ORF">AUCHE_02_00300</name>
</gene>
<dbReference type="OrthoDB" id="5181746at2"/>
<comment type="caution">
    <text evidence="1">The sequence shown here is derived from an EMBL/GenBank/DDBJ whole genome shotgun (WGS) entry which is preliminary data.</text>
</comment>
<dbReference type="Pfam" id="PF14559">
    <property type="entry name" value="TPR_19"/>
    <property type="match status" value="1"/>
</dbReference>
<dbReference type="InterPro" id="IPR011990">
    <property type="entry name" value="TPR-like_helical_dom_sf"/>
</dbReference>
<dbReference type="Gene3D" id="3.40.30.10">
    <property type="entry name" value="Glutaredoxin"/>
    <property type="match status" value="1"/>
</dbReference>
<dbReference type="AlphaFoldDB" id="K6VMS0"/>
<dbReference type="SUPFAM" id="SSF48452">
    <property type="entry name" value="TPR-like"/>
    <property type="match status" value="1"/>
</dbReference>
<dbReference type="STRING" id="100225.SAMN05421595_1803"/>
<protein>
    <recommendedName>
        <fullName evidence="3">Thioredoxin</fullName>
    </recommendedName>
</protein>
<dbReference type="InterPro" id="IPR036249">
    <property type="entry name" value="Thioredoxin-like_sf"/>
</dbReference>
<dbReference type="RefSeq" id="WP_006501421.1">
    <property type="nucleotide sequence ID" value="NZ_BAGZ01000002.1"/>
</dbReference>
<evidence type="ECO:0008006" key="3">
    <source>
        <dbReference type="Google" id="ProtNLM"/>
    </source>
</evidence>
<dbReference type="EMBL" id="BAGZ01000002">
    <property type="protein sequence ID" value="GAB76670.1"/>
    <property type="molecule type" value="Genomic_DNA"/>
</dbReference>
<dbReference type="Proteomes" id="UP000008495">
    <property type="component" value="Unassembled WGS sequence"/>
</dbReference>
<evidence type="ECO:0000313" key="2">
    <source>
        <dbReference type="Proteomes" id="UP000008495"/>
    </source>
</evidence>
<reference evidence="1 2" key="1">
    <citation type="submission" date="2012-08" db="EMBL/GenBank/DDBJ databases">
        <title>Whole genome shotgun sequence of Austwickia chelonae NBRC 105200.</title>
        <authorList>
            <person name="Yoshida I."/>
            <person name="Hosoyama A."/>
            <person name="Tsuchikane K."/>
            <person name="Katsumata H."/>
            <person name="Ando Y."/>
            <person name="Ohji S."/>
            <person name="Hamada M."/>
            <person name="Tamura T."/>
            <person name="Yamazoe A."/>
            <person name="Yamazaki S."/>
            <person name="Fujita N."/>
        </authorList>
    </citation>
    <scope>NUCLEOTIDE SEQUENCE [LARGE SCALE GENOMIC DNA]</scope>
    <source>
        <strain evidence="1 2">NBRC 105200</strain>
    </source>
</reference>
<dbReference type="SUPFAM" id="SSF52833">
    <property type="entry name" value="Thioredoxin-like"/>
    <property type="match status" value="1"/>
</dbReference>